<dbReference type="PANTHER" id="PTHR43677">
    <property type="entry name" value="SHORT-CHAIN DEHYDROGENASE/REDUCTASE"/>
    <property type="match status" value="1"/>
</dbReference>
<dbReference type="Pfam" id="PF08240">
    <property type="entry name" value="ADH_N"/>
    <property type="match status" value="1"/>
</dbReference>
<accession>A0AA40FQX3</accession>
<organism evidence="2 3">
    <name type="scientific">Melipona bicolor</name>
    <dbReference type="NCBI Taxonomy" id="60889"/>
    <lineage>
        <taxon>Eukaryota</taxon>
        <taxon>Metazoa</taxon>
        <taxon>Ecdysozoa</taxon>
        <taxon>Arthropoda</taxon>
        <taxon>Hexapoda</taxon>
        <taxon>Insecta</taxon>
        <taxon>Pterygota</taxon>
        <taxon>Neoptera</taxon>
        <taxon>Endopterygota</taxon>
        <taxon>Hymenoptera</taxon>
        <taxon>Apocrita</taxon>
        <taxon>Aculeata</taxon>
        <taxon>Apoidea</taxon>
        <taxon>Anthophila</taxon>
        <taxon>Apidae</taxon>
        <taxon>Melipona</taxon>
    </lineage>
</organism>
<dbReference type="SUPFAM" id="SSF50129">
    <property type="entry name" value="GroES-like"/>
    <property type="match status" value="1"/>
</dbReference>
<dbReference type="PANTHER" id="PTHR43677:SF4">
    <property type="entry name" value="QUINONE OXIDOREDUCTASE-LIKE PROTEIN 2"/>
    <property type="match status" value="1"/>
</dbReference>
<evidence type="ECO:0000313" key="3">
    <source>
        <dbReference type="Proteomes" id="UP001177670"/>
    </source>
</evidence>
<gene>
    <name evidence="2" type="ORF">K0M31_008394</name>
</gene>
<dbReference type="InterPro" id="IPR020843">
    <property type="entry name" value="ER"/>
</dbReference>
<dbReference type="GO" id="GO:0016491">
    <property type="term" value="F:oxidoreductase activity"/>
    <property type="evidence" value="ECO:0007669"/>
    <property type="project" value="InterPro"/>
</dbReference>
<dbReference type="Gene3D" id="3.40.50.720">
    <property type="entry name" value="NAD(P)-binding Rossmann-like Domain"/>
    <property type="match status" value="1"/>
</dbReference>
<dbReference type="Gene3D" id="3.90.180.10">
    <property type="entry name" value="Medium-chain alcohol dehydrogenases, catalytic domain"/>
    <property type="match status" value="2"/>
</dbReference>
<dbReference type="EMBL" id="JAHYIQ010000020">
    <property type="protein sequence ID" value="KAK1123696.1"/>
    <property type="molecule type" value="Genomic_DNA"/>
</dbReference>
<dbReference type="AlphaFoldDB" id="A0AA40FQX3"/>
<dbReference type="InterPro" id="IPR036291">
    <property type="entry name" value="NAD(P)-bd_dom_sf"/>
</dbReference>
<proteinExistence type="predicted"/>
<dbReference type="InterPro" id="IPR051397">
    <property type="entry name" value="Zn-ADH-like_protein"/>
</dbReference>
<dbReference type="InterPro" id="IPR011032">
    <property type="entry name" value="GroES-like_sf"/>
</dbReference>
<dbReference type="InterPro" id="IPR013154">
    <property type="entry name" value="ADH-like_N"/>
</dbReference>
<reference evidence="2" key="1">
    <citation type="submission" date="2021-10" db="EMBL/GenBank/DDBJ databases">
        <title>Melipona bicolor Genome sequencing and assembly.</title>
        <authorList>
            <person name="Araujo N.S."/>
            <person name="Arias M.C."/>
        </authorList>
    </citation>
    <scope>NUCLEOTIDE SEQUENCE</scope>
    <source>
        <strain evidence="2">USP_2M_L1-L4_2017</strain>
        <tissue evidence="2">Whole body</tissue>
    </source>
</reference>
<dbReference type="Proteomes" id="UP001177670">
    <property type="component" value="Unassembled WGS sequence"/>
</dbReference>
<keyword evidence="3" id="KW-1185">Reference proteome</keyword>
<dbReference type="GO" id="GO:0005739">
    <property type="term" value="C:mitochondrion"/>
    <property type="evidence" value="ECO:0007669"/>
    <property type="project" value="TreeGrafter"/>
</dbReference>
<evidence type="ECO:0000259" key="1">
    <source>
        <dbReference type="SMART" id="SM00829"/>
    </source>
</evidence>
<dbReference type="SMART" id="SM00829">
    <property type="entry name" value="PKS_ER"/>
    <property type="match status" value="1"/>
</dbReference>
<comment type="caution">
    <text evidence="2">The sequence shown here is derived from an EMBL/GenBank/DDBJ whole genome shotgun (WGS) entry which is preliminary data.</text>
</comment>
<feature type="domain" description="Enoyl reductase (ER)" evidence="1">
    <location>
        <begin position="64"/>
        <end position="406"/>
    </location>
</feature>
<protein>
    <recommendedName>
        <fullName evidence="1">Enoyl reductase (ER) domain-containing protein</fullName>
    </recommendedName>
</protein>
<sequence>MSVAAGKRIFAHFCSNHLKQLWTRSKIVRFSSVVNNKSLNLEENAKCSMSTCESNKIFAAVLKKFSDPFVLESIEPPKVLQANEVLVDVRYCALNASDALLSKNMYTFEPTLPVVLGYELVGKLVQVGQEAEKQGYKVGDKVVALNKDRYGGLAEQCVAEVNDIWKVPSEVQSIDVVGLLDDYITALIALESKVSVQEEDMMLINVGVSSIGLAAVDLATNVFKAEVISVSATEDGAALARDKGVLASFKYKDKTLLKQIEKVAAEKDIKEIFDDDDGKYFKKVLNCFTNIYKDEITIKDLLSDDNFAVVLHHLSREGRVIIAGSAVTLKNTDSDIPKDGFTVSGFNLREYRKKKPELYRQAGDDVLQFLEEGLITPTSALTVGLSKINDALEFILTYKSPGKVIIDVKDR</sequence>
<dbReference type="SUPFAM" id="SSF51735">
    <property type="entry name" value="NAD(P)-binding Rossmann-fold domains"/>
    <property type="match status" value="1"/>
</dbReference>
<evidence type="ECO:0000313" key="2">
    <source>
        <dbReference type="EMBL" id="KAK1123696.1"/>
    </source>
</evidence>
<name>A0AA40FQX3_9HYME</name>